<dbReference type="PANTHER" id="PTHR35373:SF3">
    <property type="entry name" value="ACTIVATOR OF HSP90 ATPASE HOMOLOG 1-LIKE PROTEIN"/>
    <property type="match status" value="1"/>
</dbReference>
<dbReference type="AlphaFoldDB" id="A0A812HEC1"/>
<name>A0A812HEC1_9DINO</name>
<comment type="caution">
    <text evidence="2">The sequence shown here is derived from an EMBL/GenBank/DDBJ whole genome shotgun (WGS) entry which is preliminary data.</text>
</comment>
<organism evidence="2 3">
    <name type="scientific">Symbiodinium natans</name>
    <dbReference type="NCBI Taxonomy" id="878477"/>
    <lineage>
        <taxon>Eukaryota</taxon>
        <taxon>Sar</taxon>
        <taxon>Alveolata</taxon>
        <taxon>Dinophyceae</taxon>
        <taxon>Suessiales</taxon>
        <taxon>Symbiodiniaceae</taxon>
        <taxon>Symbiodinium</taxon>
    </lineage>
</organism>
<gene>
    <name evidence="2" type="ORF">SNAT2548_LOCUS1440</name>
</gene>
<proteinExistence type="predicted"/>
<feature type="region of interest" description="Disordered" evidence="1">
    <location>
        <begin position="1"/>
        <end position="23"/>
    </location>
</feature>
<dbReference type="EMBL" id="CAJNDS010000080">
    <property type="protein sequence ID" value="CAE6947287.1"/>
    <property type="molecule type" value="Genomic_DNA"/>
</dbReference>
<dbReference type="Proteomes" id="UP000604046">
    <property type="component" value="Unassembled WGS sequence"/>
</dbReference>
<evidence type="ECO:0000313" key="3">
    <source>
        <dbReference type="Proteomes" id="UP000604046"/>
    </source>
</evidence>
<sequence>MGVPGGRAECLTPSGRRQWQPLDSPLWQATPRSMHYAGDSMNHQASWHPDILSLAELPHSSRFPLLGSDAWLSRPTTARTTSSRPRTAGSAAAALEAAKAAGEAAKAAADAAMVAARLICQGEEPICPVAEVEILELPSGNSRPSSPREEDVSKGEGLAFCNSMEVWKMATEEEQKEGEGMRLAWAKLQQSFIRSLARPSEDMSALDDLMASSVTRPPVGVFPNVTGRWNLPPDNLSVPRTQIPEFPSTSCREDPAAPDSEPSGLCHNSVEDFMAGLSKARDAFEVIVSLSPGPQKHGEQPKSAPLPITEVEGDSEIGSLYIPLEAMAGNAAMKKTPLYKDKFVEIYSDHMQIKSYYFPLGREKRVDIPSQPSHSGAVSFATDRDLDFTWLDWKAWGMAPNNVWWASDRRRGSVGRHRNLGIVVTVGKERIRKGFSVEDDQAALKVLDGLLPRTAQNNPA</sequence>
<dbReference type="PANTHER" id="PTHR35373">
    <property type="entry name" value="PROTEIN CBG16894"/>
    <property type="match status" value="1"/>
</dbReference>
<accession>A0A812HEC1</accession>
<reference evidence="2" key="1">
    <citation type="submission" date="2021-02" db="EMBL/GenBank/DDBJ databases">
        <authorList>
            <person name="Dougan E. K."/>
            <person name="Rhodes N."/>
            <person name="Thang M."/>
            <person name="Chan C."/>
        </authorList>
    </citation>
    <scope>NUCLEOTIDE SEQUENCE</scope>
</reference>
<evidence type="ECO:0000313" key="2">
    <source>
        <dbReference type="EMBL" id="CAE6947287.1"/>
    </source>
</evidence>
<evidence type="ECO:0000256" key="1">
    <source>
        <dbReference type="SAM" id="MobiDB-lite"/>
    </source>
</evidence>
<keyword evidence="3" id="KW-1185">Reference proteome</keyword>
<dbReference type="OrthoDB" id="10512489at2759"/>
<protein>
    <submittedName>
        <fullName evidence="2">Uncharacterized protein</fullName>
    </submittedName>
</protein>